<evidence type="ECO:0000313" key="2">
    <source>
        <dbReference type="EMBL" id="MFD2823964.1"/>
    </source>
</evidence>
<dbReference type="Pfam" id="PF20335">
    <property type="entry name" value="DUF6630"/>
    <property type="match status" value="1"/>
</dbReference>
<dbReference type="EMBL" id="JBHUOV010000005">
    <property type="protein sequence ID" value="MFD2823964.1"/>
    <property type="molecule type" value="Genomic_DNA"/>
</dbReference>
<accession>A0ABW5WPU0</accession>
<dbReference type="Proteomes" id="UP001597533">
    <property type="component" value="Unassembled WGS sequence"/>
</dbReference>
<protein>
    <recommendedName>
        <fullName evidence="1">DUF6630 domain-containing protein</fullName>
    </recommendedName>
</protein>
<gene>
    <name evidence="2" type="ORF">ACFS5M_09800</name>
</gene>
<evidence type="ECO:0000313" key="3">
    <source>
        <dbReference type="Proteomes" id="UP001597533"/>
    </source>
</evidence>
<dbReference type="InterPro" id="IPR046582">
    <property type="entry name" value="DUF6630"/>
</dbReference>
<dbReference type="RefSeq" id="WP_183489624.1">
    <property type="nucleotide sequence ID" value="NZ_JBHUOV010000005.1"/>
</dbReference>
<evidence type="ECO:0000259" key="1">
    <source>
        <dbReference type="Pfam" id="PF20335"/>
    </source>
</evidence>
<reference evidence="3" key="1">
    <citation type="journal article" date="2019" name="Int. J. Syst. Evol. Microbiol.">
        <title>The Global Catalogue of Microorganisms (GCM) 10K type strain sequencing project: providing services to taxonomists for standard genome sequencing and annotation.</title>
        <authorList>
            <consortium name="The Broad Institute Genomics Platform"/>
            <consortium name="The Broad Institute Genome Sequencing Center for Infectious Disease"/>
            <person name="Wu L."/>
            <person name="Ma J."/>
        </authorList>
    </citation>
    <scope>NUCLEOTIDE SEQUENCE [LARGE SCALE GENOMIC DNA]</scope>
    <source>
        <strain evidence="3">KCTC 32141</strain>
    </source>
</reference>
<sequence length="196" mass="22874">MKKIITILIMAFTVSLCLSFKNSSKSPINDKDDFIKIAKILYPEYADDIENCFQLFVDNTSKFEENYSELINDFYITPGESTLIDLLYAYGDSKNKVVYIDWRGEENKGEIEEYITDILNTEVDFSETENFRSKSKDLDQRDGEFILELFNKINEDLNKEGMTLAFFNIEWDAYGFTIISLENFAKIKTIKKDILN</sequence>
<feature type="domain" description="DUF6630" evidence="1">
    <location>
        <begin position="34"/>
        <end position="191"/>
    </location>
</feature>
<proteinExistence type="predicted"/>
<keyword evidence="3" id="KW-1185">Reference proteome</keyword>
<name>A0ABW5WPU0_9FLAO</name>
<comment type="caution">
    <text evidence="2">The sequence shown here is derived from an EMBL/GenBank/DDBJ whole genome shotgun (WGS) entry which is preliminary data.</text>
</comment>
<organism evidence="2 3">
    <name type="scientific">Lacinutrix iliipiscaria</name>
    <dbReference type="NCBI Taxonomy" id="1230532"/>
    <lineage>
        <taxon>Bacteria</taxon>
        <taxon>Pseudomonadati</taxon>
        <taxon>Bacteroidota</taxon>
        <taxon>Flavobacteriia</taxon>
        <taxon>Flavobacteriales</taxon>
        <taxon>Flavobacteriaceae</taxon>
        <taxon>Lacinutrix</taxon>
    </lineage>
</organism>